<dbReference type="PANTHER" id="PTHR43357">
    <property type="entry name" value="INNER MEMBRANE ABC TRANSPORTER PERMEASE PROTEIN YDCV"/>
    <property type="match status" value="1"/>
</dbReference>
<evidence type="ECO:0000256" key="2">
    <source>
        <dbReference type="ARBA" id="ARBA00022448"/>
    </source>
</evidence>
<feature type="transmembrane region" description="Helical" evidence="8">
    <location>
        <begin position="277"/>
        <end position="297"/>
    </location>
</feature>
<sequence length="590" mass="62923">MTTMTEPSRAAGPPPGDAVPDAPAYRRPLGLGREQWLQYAALAALALLVVAPVVPILYQSLLDRPLYEAGGVVSLDNYVRLFTEAGFGEVVLNTVYFCLLTTFITLLIAVPMAVVVVRTELPGGRLFAAAMQWPFFISSLILGFGWITMYGPAGFVSVQVRQLLGFVPWNLYSIPGMALTEAVALAPVAYTFCANALRQSDASLEAAAQVCGAGPLRILTSVVVPLLRPPIVYSSILVVSVSIETLSVPLLLGQPVGIEVFSTFLYRHGLKSVDPDYGVLGAASALVLLVTALLVILQAKLLRDAQRFVSVRGKATRLRRLDLGRLKWVSIAAIILYVVLGALVPIGGLMFRSFTLVFTPLQSPLKTLTTANYERIFTYEAYVQSIRNSLIIAALGAVLVAALAMVAVMVSRRSEFRFARTVEYLALAPQAMPGIIVGIGLFWALAFAPLGIGGALQGTLWAVLIGFGVRALPGAFGSIAPPLMQIGRELDNAARVSGADWVRTFVRVLARLLRPAFAGALILVFVTMLKEYTPAVFLGSADANVIGTTMLELWVQGNTGSVAALATLQIVITAAVVAVAGLLMRGHKDA</sequence>
<dbReference type="PANTHER" id="PTHR43357:SF4">
    <property type="entry name" value="INNER MEMBRANE ABC TRANSPORTER PERMEASE PROTEIN YDCV"/>
    <property type="match status" value="1"/>
</dbReference>
<feature type="transmembrane region" description="Helical" evidence="8">
    <location>
        <begin position="431"/>
        <end position="452"/>
    </location>
</feature>
<gene>
    <name evidence="11" type="ORF">GCM10022416_26560</name>
</gene>
<accession>A0ABP7YQY0</accession>
<feature type="transmembrane region" description="Helical" evidence="8">
    <location>
        <begin position="562"/>
        <end position="584"/>
    </location>
</feature>
<dbReference type="Pfam" id="PF00528">
    <property type="entry name" value="BPD_transp_1"/>
    <property type="match status" value="2"/>
</dbReference>
<keyword evidence="3" id="KW-1003">Cell membrane</keyword>
<evidence type="ECO:0000313" key="12">
    <source>
        <dbReference type="Proteomes" id="UP001500266"/>
    </source>
</evidence>
<comment type="caution">
    <text evidence="11">The sequence shown here is derived from an EMBL/GenBank/DDBJ whole genome shotgun (WGS) entry which is preliminary data.</text>
</comment>
<dbReference type="PROSITE" id="PS50928">
    <property type="entry name" value="ABC_TM1"/>
    <property type="match status" value="2"/>
</dbReference>
<feature type="region of interest" description="Disordered" evidence="9">
    <location>
        <begin position="1"/>
        <end position="21"/>
    </location>
</feature>
<evidence type="ECO:0000313" key="11">
    <source>
        <dbReference type="EMBL" id="GAA4139878.1"/>
    </source>
</evidence>
<dbReference type="InterPro" id="IPR035906">
    <property type="entry name" value="MetI-like_sf"/>
</dbReference>
<feature type="domain" description="ABC transmembrane type-1" evidence="10">
    <location>
        <begin position="386"/>
        <end position="580"/>
    </location>
</feature>
<dbReference type="Proteomes" id="UP001500266">
    <property type="component" value="Unassembled WGS sequence"/>
</dbReference>
<feature type="transmembrane region" description="Helical" evidence="8">
    <location>
        <begin position="169"/>
        <end position="193"/>
    </location>
</feature>
<protein>
    <submittedName>
        <fullName evidence="11">Iron ABC transporter permease</fullName>
    </submittedName>
</protein>
<keyword evidence="7 8" id="KW-0472">Membrane</keyword>
<feature type="transmembrane region" description="Helical" evidence="8">
    <location>
        <begin position="36"/>
        <end position="58"/>
    </location>
</feature>
<feature type="transmembrane region" description="Helical" evidence="8">
    <location>
        <begin position="390"/>
        <end position="410"/>
    </location>
</feature>
<evidence type="ECO:0000259" key="10">
    <source>
        <dbReference type="PROSITE" id="PS50928"/>
    </source>
</evidence>
<dbReference type="CDD" id="cd06261">
    <property type="entry name" value="TM_PBP2"/>
    <property type="match status" value="2"/>
</dbReference>
<feature type="transmembrane region" description="Helical" evidence="8">
    <location>
        <begin position="129"/>
        <end position="149"/>
    </location>
</feature>
<feature type="domain" description="ABC transmembrane type-1" evidence="10">
    <location>
        <begin position="91"/>
        <end position="298"/>
    </location>
</feature>
<evidence type="ECO:0000256" key="4">
    <source>
        <dbReference type="ARBA" id="ARBA00022519"/>
    </source>
</evidence>
<organism evidence="11 12">
    <name type="scientific">Actinomadura keratinilytica</name>
    <dbReference type="NCBI Taxonomy" id="547461"/>
    <lineage>
        <taxon>Bacteria</taxon>
        <taxon>Bacillati</taxon>
        <taxon>Actinomycetota</taxon>
        <taxon>Actinomycetes</taxon>
        <taxon>Streptosporangiales</taxon>
        <taxon>Thermomonosporaceae</taxon>
        <taxon>Actinomadura</taxon>
    </lineage>
</organism>
<keyword evidence="2 8" id="KW-0813">Transport</keyword>
<evidence type="ECO:0000256" key="7">
    <source>
        <dbReference type="ARBA" id="ARBA00023136"/>
    </source>
</evidence>
<comment type="subcellular location">
    <subcellularLocation>
        <location evidence="1">Cell inner membrane</location>
        <topology evidence="1">Multi-pass membrane protein</topology>
    </subcellularLocation>
    <subcellularLocation>
        <location evidence="8">Cell membrane</location>
        <topology evidence="8">Multi-pass membrane protein</topology>
    </subcellularLocation>
</comment>
<feature type="transmembrane region" description="Helical" evidence="8">
    <location>
        <begin position="94"/>
        <end position="117"/>
    </location>
</feature>
<proteinExistence type="inferred from homology"/>
<comment type="similarity">
    <text evidence="8">Belongs to the binding-protein-dependent transport system permease family.</text>
</comment>
<feature type="transmembrane region" description="Helical" evidence="8">
    <location>
        <begin position="236"/>
        <end position="257"/>
    </location>
</feature>
<evidence type="ECO:0000256" key="1">
    <source>
        <dbReference type="ARBA" id="ARBA00004429"/>
    </source>
</evidence>
<evidence type="ECO:0000256" key="5">
    <source>
        <dbReference type="ARBA" id="ARBA00022692"/>
    </source>
</evidence>
<dbReference type="EMBL" id="BAABDO010000031">
    <property type="protein sequence ID" value="GAA4139878.1"/>
    <property type="molecule type" value="Genomic_DNA"/>
</dbReference>
<dbReference type="Gene3D" id="1.10.3720.10">
    <property type="entry name" value="MetI-like"/>
    <property type="match status" value="2"/>
</dbReference>
<keyword evidence="4" id="KW-0997">Cell inner membrane</keyword>
<evidence type="ECO:0000256" key="6">
    <source>
        <dbReference type="ARBA" id="ARBA00022989"/>
    </source>
</evidence>
<feature type="transmembrane region" description="Helical" evidence="8">
    <location>
        <begin position="328"/>
        <end position="351"/>
    </location>
</feature>
<keyword evidence="12" id="KW-1185">Reference proteome</keyword>
<reference evidence="12" key="1">
    <citation type="journal article" date="2019" name="Int. J. Syst. Evol. Microbiol.">
        <title>The Global Catalogue of Microorganisms (GCM) 10K type strain sequencing project: providing services to taxonomists for standard genome sequencing and annotation.</title>
        <authorList>
            <consortium name="The Broad Institute Genomics Platform"/>
            <consortium name="The Broad Institute Genome Sequencing Center for Infectious Disease"/>
            <person name="Wu L."/>
            <person name="Ma J."/>
        </authorList>
    </citation>
    <scope>NUCLEOTIDE SEQUENCE [LARGE SCALE GENOMIC DNA]</scope>
    <source>
        <strain evidence="12">JCM 17316</strain>
    </source>
</reference>
<keyword evidence="5 8" id="KW-0812">Transmembrane</keyword>
<keyword evidence="6 8" id="KW-1133">Transmembrane helix</keyword>
<evidence type="ECO:0000256" key="3">
    <source>
        <dbReference type="ARBA" id="ARBA00022475"/>
    </source>
</evidence>
<feature type="transmembrane region" description="Helical" evidence="8">
    <location>
        <begin position="458"/>
        <end position="480"/>
    </location>
</feature>
<name>A0ABP7YQY0_9ACTN</name>
<dbReference type="SUPFAM" id="SSF161098">
    <property type="entry name" value="MetI-like"/>
    <property type="match status" value="2"/>
</dbReference>
<feature type="transmembrane region" description="Helical" evidence="8">
    <location>
        <begin position="512"/>
        <end position="529"/>
    </location>
</feature>
<evidence type="ECO:0000256" key="8">
    <source>
        <dbReference type="RuleBase" id="RU363032"/>
    </source>
</evidence>
<evidence type="ECO:0000256" key="9">
    <source>
        <dbReference type="SAM" id="MobiDB-lite"/>
    </source>
</evidence>
<dbReference type="InterPro" id="IPR000515">
    <property type="entry name" value="MetI-like"/>
</dbReference>